<proteinExistence type="predicted"/>
<keyword evidence="2" id="KW-1185">Reference proteome</keyword>
<evidence type="ECO:0000313" key="1">
    <source>
        <dbReference type="EMBL" id="QDU97712.1"/>
    </source>
</evidence>
<dbReference type="EMBL" id="CP036433">
    <property type="protein sequence ID" value="QDU97712.1"/>
    <property type="molecule type" value="Genomic_DNA"/>
</dbReference>
<dbReference type="AlphaFoldDB" id="A0A518E0U7"/>
<reference evidence="1 2" key="1">
    <citation type="submission" date="2019-02" db="EMBL/GenBank/DDBJ databases">
        <title>Deep-cultivation of Planctomycetes and their phenomic and genomic characterization uncovers novel biology.</title>
        <authorList>
            <person name="Wiegand S."/>
            <person name="Jogler M."/>
            <person name="Boedeker C."/>
            <person name="Pinto D."/>
            <person name="Vollmers J."/>
            <person name="Rivas-Marin E."/>
            <person name="Kohn T."/>
            <person name="Peeters S.H."/>
            <person name="Heuer A."/>
            <person name="Rast P."/>
            <person name="Oberbeckmann S."/>
            <person name="Bunk B."/>
            <person name="Jeske O."/>
            <person name="Meyerdierks A."/>
            <person name="Storesund J.E."/>
            <person name="Kallscheuer N."/>
            <person name="Luecker S."/>
            <person name="Lage O.M."/>
            <person name="Pohl T."/>
            <person name="Merkel B.J."/>
            <person name="Hornburger P."/>
            <person name="Mueller R.-W."/>
            <person name="Bruemmer F."/>
            <person name="Labrenz M."/>
            <person name="Spormann A.M."/>
            <person name="Op den Camp H."/>
            <person name="Overmann J."/>
            <person name="Amann R."/>
            <person name="Jetten M.S.M."/>
            <person name="Mascher T."/>
            <person name="Medema M.H."/>
            <person name="Devos D.P."/>
            <person name="Kaster A.-K."/>
            <person name="Ovreas L."/>
            <person name="Rohde M."/>
            <person name="Galperin M.Y."/>
            <person name="Jogler C."/>
        </authorList>
    </citation>
    <scope>NUCLEOTIDE SEQUENCE [LARGE SCALE GENOMIC DNA]</scope>
    <source>
        <strain evidence="1 2">Pla85_3_4</strain>
    </source>
</reference>
<organism evidence="1 2">
    <name type="scientific">Lignipirellula cremea</name>
    <dbReference type="NCBI Taxonomy" id="2528010"/>
    <lineage>
        <taxon>Bacteria</taxon>
        <taxon>Pseudomonadati</taxon>
        <taxon>Planctomycetota</taxon>
        <taxon>Planctomycetia</taxon>
        <taxon>Pirellulales</taxon>
        <taxon>Pirellulaceae</taxon>
        <taxon>Lignipirellula</taxon>
    </lineage>
</organism>
<dbReference type="RefSeq" id="WP_145056471.1">
    <property type="nucleotide sequence ID" value="NZ_CP036433.1"/>
</dbReference>
<accession>A0A518E0U7</accession>
<evidence type="ECO:0000313" key="2">
    <source>
        <dbReference type="Proteomes" id="UP000317648"/>
    </source>
</evidence>
<dbReference type="KEGG" id="lcre:Pla8534_55650"/>
<gene>
    <name evidence="1" type="ORF">Pla8534_55650</name>
</gene>
<sequence>MNSSPVDDSCDKEPLELQDSNAWRREPLELRDPGVWRTIFGIIMTGPGLPGLGASQAIYGWAGEALFMRIGYPTVSIQMRMRDSPAPLGPSQWFATGG</sequence>
<protein>
    <submittedName>
        <fullName evidence="1">Uncharacterized protein</fullName>
    </submittedName>
</protein>
<dbReference type="Proteomes" id="UP000317648">
    <property type="component" value="Chromosome"/>
</dbReference>
<name>A0A518E0U7_9BACT</name>